<evidence type="ECO:0000313" key="2">
    <source>
        <dbReference type="Proteomes" id="UP000887159"/>
    </source>
</evidence>
<gene>
    <name evidence="1" type="ORF">TNCV_1358431</name>
</gene>
<sequence length="87" mass="9580">MILSRLCTPCQFVVLVANHPVDIRCQGSSVVLVEDSSPNATEDPSCRGALYQSNLPKSSHWSSVKVCIGRVRCRLRHLTVAQNGRCQ</sequence>
<proteinExistence type="predicted"/>
<reference evidence="1" key="1">
    <citation type="submission" date="2020-08" db="EMBL/GenBank/DDBJ databases">
        <title>Multicomponent nature underlies the extraordinary mechanical properties of spider dragline silk.</title>
        <authorList>
            <person name="Kono N."/>
            <person name="Nakamura H."/>
            <person name="Mori M."/>
            <person name="Yoshida Y."/>
            <person name="Ohtoshi R."/>
            <person name="Malay A.D."/>
            <person name="Moran D.A.P."/>
            <person name="Tomita M."/>
            <person name="Numata K."/>
            <person name="Arakawa K."/>
        </authorList>
    </citation>
    <scope>NUCLEOTIDE SEQUENCE</scope>
</reference>
<accession>A0A8X6VID9</accession>
<dbReference type="EMBL" id="BMAU01021280">
    <property type="protein sequence ID" value="GFY08439.1"/>
    <property type="molecule type" value="Genomic_DNA"/>
</dbReference>
<name>A0A8X6VID9_TRICX</name>
<comment type="caution">
    <text evidence="1">The sequence shown here is derived from an EMBL/GenBank/DDBJ whole genome shotgun (WGS) entry which is preliminary data.</text>
</comment>
<dbReference type="Proteomes" id="UP000887159">
    <property type="component" value="Unassembled WGS sequence"/>
</dbReference>
<protein>
    <submittedName>
        <fullName evidence="1">Uncharacterized protein</fullName>
    </submittedName>
</protein>
<dbReference type="AlphaFoldDB" id="A0A8X6VID9"/>
<keyword evidence="2" id="KW-1185">Reference proteome</keyword>
<evidence type="ECO:0000313" key="1">
    <source>
        <dbReference type="EMBL" id="GFY08439.1"/>
    </source>
</evidence>
<organism evidence="1 2">
    <name type="scientific">Trichonephila clavipes</name>
    <name type="common">Golden silk orbweaver</name>
    <name type="synonym">Nephila clavipes</name>
    <dbReference type="NCBI Taxonomy" id="2585209"/>
    <lineage>
        <taxon>Eukaryota</taxon>
        <taxon>Metazoa</taxon>
        <taxon>Ecdysozoa</taxon>
        <taxon>Arthropoda</taxon>
        <taxon>Chelicerata</taxon>
        <taxon>Arachnida</taxon>
        <taxon>Araneae</taxon>
        <taxon>Araneomorphae</taxon>
        <taxon>Entelegynae</taxon>
        <taxon>Araneoidea</taxon>
        <taxon>Nephilidae</taxon>
        <taxon>Trichonephila</taxon>
    </lineage>
</organism>